<feature type="domain" description="4Fe-4S ferredoxin-type" evidence="1">
    <location>
        <begin position="1"/>
        <end position="26"/>
    </location>
</feature>
<dbReference type="PROSITE" id="PS51379">
    <property type="entry name" value="4FE4S_FER_2"/>
    <property type="match status" value="2"/>
</dbReference>
<dbReference type="Proteomes" id="UP000284763">
    <property type="component" value="Unassembled WGS sequence"/>
</dbReference>
<accession>A0A424YY35</accession>
<dbReference type="SUPFAM" id="SSF54862">
    <property type="entry name" value="4Fe-4S ferredoxins"/>
    <property type="match status" value="1"/>
</dbReference>
<comment type="caution">
    <text evidence="2">The sequence shown here is derived from an EMBL/GenBank/DDBJ whole genome shotgun (WGS) entry which is preliminary data.</text>
</comment>
<sequence length="63" mass="6940">MDLDEPDECQSSVAVCPTNAITIDDAGKVLIRTDLCDGVHCQKCVRECSTGELTWDRLKVVDK</sequence>
<evidence type="ECO:0000313" key="3">
    <source>
        <dbReference type="Proteomes" id="UP000284763"/>
    </source>
</evidence>
<protein>
    <recommendedName>
        <fullName evidence="1">4Fe-4S ferredoxin-type domain-containing protein</fullName>
    </recommendedName>
</protein>
<organism evidence="2 3">
    <name type="scientific">Methanosalsum natronophilum</name>
    <dbReference type="NCBI Taxonomy" id="768733"/>
    <lineage>
        <taxon>Archaea</taxon>
        <taxon>Methanobacteriati</taxon>
        <taxon>Methanobacteriota</taxon>
        <taxon>Stenosarchaea group</taxon>
        <taxon>Methanomicrobia</taxon>
        <taxon>Methanosarcinales</taxon>
        <taxon>Methanosarcinaceae</taxon>
        <taxon>Methanosalsum</taxon>
    </lineage>
</organism>
<feature type="domain" description="4Fe-4S ferredoxin-type" evidence="1">
    <location>
        <begin position="27"/>
        <end position="58"/>
    </location>
</feature>
<dbReference type="EMBL" id="QZAB01000303">
    <property type="protein sequence ID" value="RQD85386.1"/>
    <property type="molecule type" value="Genomic_DNA"/>
</dbReference>
<reference evidence="2 3" key="1">
    <citation type="submission" date="2018-08" db="EMBL/GenBank/DDBJ databases">
        <title>The metabolism and importance of syntrophic acetate oxidation coupled to methane or sulfide production in haloalkaline environments.</title>
        <authorList>
            <person name="Timmers P.H.A."/>
            <person name="Vavourakis C.D."/>
            <person name="Sorokin D.Y."/>
            <person name="Sinninghe Damste J.S."/>
            <person name="Muyzer G."/>
            <person name="Stams A.J.M."/>
            <person name="Plugge C.M."/>
        </authorList>
    </citation>
    <scope>NUCLEOTIDE SEQUENCE [LARGE SCALE GENOMIC DNA]</scope>
    <source>
        <strain evidence="2">MSAO_Arc3</strain>
    </source>
</reference>
<dbReference type="Gene3D" id="3.30.70.20">
    <property type="match status" value="1"/>
</dbReference>
<gene>
    <name evidence="2" type="ORF">D5R95_04760</name>
</gene>
<name>A0A424YY35_9EURY</name>
<evidence type="ECO:0000259" key="1">
    <source>
        <dbReference type="PROSITE" id="PS51379"/>
    </source>
</evidence>
<dbReference type="AlphaFoldDB" id="A0A424YY35"/>
<proteinExistence type="predicted"/>
<dbReference type="InterPro" id="IPR017896">
    <property type="entry name" value="4Fe4S_Fe-S-bd"/>
</dbReference>
<evidence type="ECO:0000313" key="2">
    <source>
        <dbReference type="EMBL" id="RQD85386.1"/>
    </source>
</evidence>